<evidence type="ECO:0008006" key="3">
    <source>
        <dbReference type="Google" id="ProtNLM"/>
    </source>
</evidence>
<dbReference type="GO" id="GO:0016236">
    <property type="term" value="P:macroautophagy"/>
    <property type="evidence" value="ECO:0007669"/>
    <property type="project" value="InterPro"/>
</dbReference>
<dbReference type="GO" id="GO:0005770">
    <property type="term" value="C:late endosome"/>
    <property type="evidence" value="ECO:0007669"/>
    <property type="project" value="TreeGrafter"/>
</dbReference>
<comment type="caution">
    <text evidence="1">The sequence shown here is derived from an EMBL/GenBank/DDBJ whole genome shotgun (WGS) entry which is preliminary data.</text>
</comment>
<dbReference type="PANTHER" id="PTHR17583:SF0">
    <property type="entry name" value="PHOSPHOINOSITIDE 3-KINASE REGULATORY SUBUNIT 4"/>
    <property type="match status" value="1"/>
</dbReference>
<name>A0A433QZ29_9FUNG</name>
<reference evidence="1 2" key="1">
    <citation type="journal article" date="2018" name="New Phytol.">
        <title>Phylogenomics of Endogonaceae and evolution of mycorrhizas within Mucoromycota.</title>
        <authorList>
            <person name="Chang Y."/>
            <person name="Desiro A."/>
            <person name="Na H."/>
            <person name="Sandor L."/>
            <person name="Lipzen A."/>
            <person name="Clum A."/>
            <person name="Barry K."/>
            <person name="Grigoriev I.V."/>
            <person name="Martin F.M."/>
            <person name="Stajich J.E."/>
            <person name="Smith M.E."/>
            <person name="Bonito G."/>
            <person name="Spatafora J.W."/>
        </authorList>
    </citation>
    <scope>NUCLEOTIDE SEQUENCE [LARGE SCALE GENOMIC DNA]</scope>
    <source>
        <strain evidence="1 2">AD002</strain>
    </source>
</reference>
<dbReference type="GO" id="GO:0006623">
    <property type="term" value="P:protein targeting to vacuole"/>
    <property type="evidence" value="ECO:0007669"/>
    <property type="project" value="TreeGrafter"/>
</dbReference>
<dbReference type="GO" id="GO:0071561">
    <property type="term" value="C:nucleus-vacuole junction"/>
    <property type="evidence" value="ECO:0007669"/>
    <property type="project" value="TreeGrafter"/>
</dbReference>
<dbReference type="InterPro" id="IPR045162">
    <property type="entry name" value="Vps15-like"/>
</dbReference>
<organism evidence="1 2">
    <name type="scientific">Jimgerdemannia flammicorona</name>
    <dbReference type="NCBI Taxonomy" id="994334"/>
    <lineage>
        <taxon>Eukaryota</taxon>
        <taxon>Fungi</taxon>
        <taxon>Fungi incertae sedis</taxon>
        <taxon>Mucoromycota</taxon>
        <taxon>Mucoromycotina</taxon>
        <taxon>Endogonomycetes</taxon>
        <taxon>Endogonales</taxon>
        <taxon>Endogonaceae</taxon>
        <taxon>Jimgerdemannia</taxon>
    </lineage>
</organism>
<accession>A0A433QZ29</accession>
<protein>
    <recommendedName>
        <fullName evidence="3">Protein kinase domain-containing protein</fullName>
    </recommendedName>
</protein>
<dbReference type="EMBL" id="RBNJ01000243">
    <property type="protein sequence ID" value="RUS35034.1"/>
    <property type="molecule type" value="Genomic_DNA"/>
</dbReference>
<dbReference type="GO" id="GO:0004674">
    <property type="term" value="F:protein serine/threonine kinase activity"/>
    <property type="evidence" value="ECO:0007669"/>
    <property type="project" value="InterPro"/>
</dbReference>
<keyword evidence="2" id="KW-1185">Reference proteome</keyword>
<gene>
    <name evidence="1" type="ORF">BC938DRAFT_476587</name>
</gene>
<dbReference type="AlphaFoldDB" id="A0A433QZ29"/>
<sequence length="155" mass="17019">MGNKVSSATHSTATAGIDSYVAELGDITYERSLGSARFMKTIRGRHKDGLVVVKIFVKPEPGLSLKTYVKTRNMMLSPRCPTPSRISGSSRPRRRRIWSASISIAACMTGSGEGGKGNWDREPAYRRSTAIFVPTLYFNTPNIKSKPTAHAHFSI</sequence>
<evidence type="ECO:0000313" key="2">
    <source>
        <dbReference type="Proteomes" id="UP000274822"/>
    </source>
</evidence>
<dbReference type="PANTHER" id="PTHR17583">
    <property type="entry name" value="PHOSPHOINOSITIDE 3-KINASE REGULATORY SUBUNIT 4"/>
    <property type="match status" value="1"/>
</dbReference>
<dbReference type="GO" id="GO:0045324">
    <property type="term" value="P:late endosome to vacuole transport"/>
    <property type="evidence" value="ECO:0007669"/>
    <property type="project" value="InterPro"/>
</dbReference>
<dbReference type="Proteomes" id="UP000274822">
    <property type="component" value="Unassembled WGS sequence"/>
</dbReference>
<dbReference type="GO" id="GO:0034272">
    <property type="term" value="C:phosphatidylinositol 3-kinase complex, class III, type II"/>
    <property type="evidence" value="ECO:0007669"/>
    <property type="project" value="TreeGrafter"/>
</dbReference>
<proteinExistence type="predicted"/>
<dbReference type="GO" id="GO:0034271">
    <property type="term" value="C:phosphatidylinositol 3-kinase complex, class III, type I"/>
    <property type="evidence" value="ECO:0007669"/>
    <property type="project" value="TreeGrafter"/>
</dbReference>
<evidence type="ECO:0000313" key="1">
    <source>
        <dbReference type="EMBL" id="RUS35034.1"/>
    </source>
</evidence>